<dbReference type="SFLD" id="SFLDS00029">
    <property type="entry name" value="Radical_SAM"/>
    <property type="match status" value="1"/>
</dbReference>
<dbReference type="InterPro" id="IPR058240">
    <property type="entry name" value="rSAM_sf"/>
</dbReference>
<keyword evidence="3" id="KW-0949">S-adenosyl-L-methionine</keyword>
<evidence type="ECO:0000256" key="2">
    <source>
        <dbReference type="ARBA" id="ARBA00022485"/>
    </source>
</evidence>
<proteinExistence type="predicted"/>
<dbReference type="InterPro" id="IPR032432">
    <property type="entry name" value="Radical_SAM_C"/>
</dbReference>
<dbReference type="SUPFAM" id="SSF102114">
    <property type="entry name" value="Radical SAM enzymes"/>
    <property type="match status" value="1"/>
</dbReference>
<gene>
    <name evidence="8" type="ORF">H9968_04825</name>
</gene>
<comment type="cofactor">
    <cofactor evidence="1">
        <name>[4Fe-4S] cluster</name>
        <dbReference type="ChEBI" id="CHEBI:49883"/>
    </cofactor>
</comment>
<dbReference type="PROSITE" id="PS51918">
    <property type="entry name" value="RADICAL_SAM"/>
    <property type="match status" value="1"/>
</dbReference>
<reference evidence="8" key="1">
    <citation type="journal article" date="2021" name="PeerJ">
        <title>Extensive microbial diversity within the chicken gut microbiome revealed by metagenomics and culture.</title>
        <authorList>
            <person name="Gilroy R."/>
            <person name="Ravi A."/>
            <person name="Getino M."/>
            <person name="Pursley I."/>
            <person name="Horton D.L."/>
            <person name="Alikhan N.F."/>
            <person name="Baker D."/>
            <person name="Gharbi K."/>
            <person name="Hall N."/>
            <person name="Watson M."/>
            <person name="Adriaenssens E.M."/>
            <person name="Foster-Nyarko E."/>
            <person name="Jarju S."/>
            <person name="Secka A."/>
            <person name="Antonio M."/>
            <person name="Oren A."/>
            <person name="Chaudhuri R.R."/>
            <person name="La Ragione R."/>
            <person name="Hildebrand F."/>
            <person name="Pallen M.J."/>
        </authorList>
    </citation>
    <scope>NUCLEOTIDE SEQUENCE</scope>
    <source>
        <strain evidence="8">CHK179-28034</strain>
    </source>
</reference>
<dbReference type="InterPro" id="IPR005911">
    <property type="entry name" value="YhcC-like"/>
</dbReference>
<keyword evidence="5" id="KW-0408">Iron</keyword>
<dbReference type="InterPro" id="IPR039661">
    <property type="entry name" value="ELP3"/>
</dbReference>
<dbReference type="SMART" id="SM00729">
    <property type="entry name" value="Elp3"/>
    <property type="match status" value="1"/>
</dbReference>
<sequence length="303" mass="33971">MERYYSYSRFLKERFGEKVYKISINGGFTCPNRDGTLSTGGCIFCSEGGSGEYSESALLPVSRQIALGREQSSRKYSGGRYIAYFQAFTNTYAPVERLRALYEAAIAPEEIVAVAIGTRPDCLPEEVLDLLEEINRQKPVFLELGLQTCHDSTAAFLNRGYETKVFTEAASTCASRGIRTTAHLILGLPGETPDMLAETIAYVNALPVSGVKLSMLHILKNTRLADIYEQDPFPLFTLESYVDCVISCLEMLRPDMVVERITGDGPRDLLIAPAWSLHKRQVLNSIHQEMKRRDSFQGKQWKK</sequence>
<keyword evidence="4" id="KW-0479">Metal-binding</keyword>
<dbReference type="InterPro" id="IPR006638">
    <property type="entry name" value="Elp3/MiaA/NifB-like_rSAM"/>
</dbReference>
<dbReference type="PANTHER" id="PTHR11135:SF1">
    <property type="entry name" value="PROTEIN YHCC"/>
    <property type="match status" value="1"/>
</dbReference>
<evidence type="ECO:0000313" key="8">
    <source>
        <dbReference type="EMBL" id="HIZ39240.1"/>
    </source>
</evidence>
<dbReference type="GO" id="GO:0046872">
    <property type="term" value="F:metal ion binding"/>
    <property type="evidence" value="ECO:0007669"/>
    <property type="project" value="UniProtKB-KW"/>
</dbReference>
<dbReference type="Pfam" id="PF04055">
    <property type="entry name" value="Radical_SAM"/>
    <property type="match status" value="1"/>
</dbReference>
<evidence type="ECO:0000256" key="3">
    <source>
        <dbReference type="ARBA" id="ARBA00022691"/>
    </source>
</evidence>
<dbReference type="PANTHER" id="PTHR11135">
    <property type="entry name" value="HISTONE ACETYLTRANSFERASE-RELATED"/>
    <property type="match status" value="1"/>
</dbReference>
<evidence type="ECO:0000256" key="5">
    <source>
        <dbReference type="ARBA" id="ARBA00023004"/>
    </source>
</evidence>
<dbReference type="Gene3D" id="3.80.30.20">
    <property type="entry name" value="tm_1862 like domain"/>
    <property type="match status" value="1"/>
</dbReference>
<dbReference type="InterPro" id="IPR007197">
    <property type="entry name" value="rSAM"/>
</dbReference>
<dbReference type="GO" id="GO:0003824">
    <property type="term" value="F:catalytic activity"/>
    <property type="evidence" value="ECO:0007669"/>
    <property type="project" value="InterPro"/>
</dbReference>
<dbReference type="SFLD" id="SFLDG01091">
    <property type="entry name" value="uncharacterized_CHP01210-like"/>
    <property type="match status" value="1"/>
</dbReference>
<reference evidence="8" key="2">
    <citation type="submission" date="2021-04" db="EMBL/GenBank/DDBJ databases">
        <authorList>
            <person name="Gilroy R."/>
        </authorList>
    </citation>
    <scope>NUCLEOTIDE SEQUENCE</scope>
    <source>
        <strain evidence="8">CHK179-28034</strain>
    </source>
</reference>
<dbReference type="EMBL" id="DXBR01000047">
    <property type="protein sequence ID" value="HIZ39240.1"/>
    <property type="molecule type" value="Genomic_DNA"/>
</dbReference>
<dbReference type="Pfam" id="PF16199">
    <property type="entry name" value="Radical_SAM_C"/>
    <property type="match status" value="1"/>
</dbReference>
<dbReference type="InterPro" id="IPR023404">
    <property type="entry name" value="rSAM_horseshoe"/>
</dbReference>
<evidence type="ECO:0000259" key="7">
    <source>
        <dbReference type="PROSITE" id="PS51918"/>
    </source>
</evidence>
<dbReference type="CDD" id="cd01335">
    <property type="entry name" value="Radical_SAM"/>
    <property type="match status" value="1"/>
</dbReference>
<evidence type="ECO:0000256" key="1">
    <source>
        <dbReference type="ARBA" id="ARBA00001966"/>
    </source>
</evidence>
<keyword evidence="2" id="KW-0004">4Fe-4S</keyword>
<dbReference type="Proteomes" id="UP000824049">
    <property type="component" value="Unassembled WGS sequence"/>
</dbReference>
<dbReference type="NCBIfam" id="TIGR01212">
    <property type="entry name" value="TIGR01212 family radical SAM protein"/>
    <property type="match status" value="1"/>
</dbReference>
<evidence type="ECO:0000313" key="9">
    <source>
        <dbReference type="Proteomes" id="UP000824049"/>
    </source>
</evidence>
<name>A0A9D2EKW6_9FIRM</name>
<organism evidence="8 9">
    <name type="scientific">Candidatus Anaerobutyricum stercoris</name>
    <dbReference type="NCBI Taxonomy" id="2838457"/>
    <lineage>
        <taxon>Bacteria</taxon>
        <taxon>Bacillati</taxon>
        <taxon>Bacillota</taxon>
        <taxon>Clostridia</taxon>
        <taxon>Lachnospirales</taxon>
        <taxon>Lachnospiraceae</taxon>
        <taxon>Anaerobutyricum</taxon>
    </lineage>
</organism>
<dbReference type="GO" id="GO:0051539">
    <property type="term" value="F:4 iron, 4 sulfur cluster binding"/>
    <property type="evidence" value="ECO:0007669"/>
    <property type="project" value="UniProtKB-KW"/>
</dbReference>
<dbReference type="AlphaFoldDB" id="A0A9D2EKW6"/>
<dbReference type="SFLD" id="SFLDG01086">
    <property type="entry name" value="elongater_protein-like"/>
    <property type="match status" value="1"/>
</dbReference>
<keyword evidence="6" id="KW-0411">Iron-sulfur</keyword>
<evidence type="ECO:0000256" key="4">
    <source>
        <dbReference type="ARBA" id="ARBA00022723"/>
    </source>
</evidence>
<feature type="domain" description="Radical SAM core" evidence="7">
    <location>
        <begin position="14"/>
        <end position="255"/>
    </location>
</feature>
<evidence type="ECO:0000256" key="6">
    <source>
        <dbReference type="ARBA" id="ARBA00023014"/>
    </source>
</evidence>
<protein>
    <submittedName>
        <fullName evidence="8">TIGR01212 family radical SAM protein</fullName>
    </submittedName>
</protein>
<comment type="caution">
    <text evidence="8">The sequence shown here is derived from an EMBL/GenBank/DDBJ whole genome shotgun (WGS) entry which is preliminary data.</text>
</comment>
<accession>A0A9D2EKW6</accession>